<evidence type="ECO:0000256" key="7">
    <source>
        <dbReference type="ARBA" id="ARBA00022837"/>
    </source>
</evidence>
<name>A0A6A5XXZ2_9PLEO</name>
<dbReference type="OrthoDB" id="3039123at2759"/>
<feature type="chain" id="PRO_5025715786" description="Carboxylic ester hydrolase" evidence="10">
    <location>
        <begin position="18"/>
        <end position="529"/>
    </location>
</feature>
<evidence type="ECO:0000256" key="5">
    <source>
        <dbReference type="ARBA" id="ARBA00022729"/>
    </source>
</evidence>
<gene>
    <name evidence="11" type="ORF">BU24DRAFT_432410</name>
</gene>
<evidence type="ECO:0000256" key="6">
    <source>
        <dbReference type="ARBA" id="ARBA00022801"/>
    </source>
</evidence>
<evidence type="ECO:0000256" key="1">
    <source>
        <dbReference type="ARBA" id="ARBA00006249"/>
    </source>
</evidence>
<evidence type="ECO:0000256" key="8">
    <source>
        <dbReference type="ARBA" id="ARBA00023157"/>
    </source>
</evidence>
<dbReference type="GO" id="GO:0030600">
    <property type="term" value="F:feruloyl esterase activity"/>
    <property type="evidence" value="ECO:0007669"/>
    <property type="project" value="UniProtKB-EC"/>
</dbReference>
<sequence length="529" mass="57537">MKLAVATFSALFGIACANENPYSSPNDFQAACSSIIPKLNIEHATVQFAEYVPAGTNLSISDRNVTCGSPWQVVAVDICRIGVHVATSTCSGIVSEAWLPANWTGRFLGTGNGGLNGCINYPDLAYGVELGFATVGANNGHNGTSGGAFFNSPEVLEDFVYRSVHTNVITGKEITRIFYGEPHTKSYYLGCSTGGRQGFKEAQDFPEDFDGIVAGAPAFDWNDLMSWTGRFYTITGDNTSDTFVPQTLWPLIHEDVLKQCDGLDGVEDGILENPKLCNYDSTGLICSAGETENCLTPTQSNTVQQLLSPLTSEDGSVLYPRLQPGSEIGAAARQFTGEPGPYPYDWYRWAIYNDSTWDPASLNYSDYDFANSVNPFNIATWKGDLSDAKDRGVKILHYHGLEDPAITSEISPVYYEHVSSTMGLPPSELDAFYRFFQLSGTAHCTGGAGASVVGQRYPAVGSFDPKENVLMAVVDWVENGNAPEYITGTKWVNGTKSSGVDYKRRHCKYPKTNHFKGGDAKNPDSWECE</sequence>
<evidence type="ECO:0000256" key="2">
    <source>
        <dbReference type="ARBA" id="ARBA00022487"/>
    </source>
</evidence>
<dbReference type="GeneID" id="54287318"/>
<evidence type="ECO:0000313" key="11">
    <source>
        <dbReference type="EMBL" id="KAF2017819.1"/>
    </source>
</evidence>
<keyword evidence="4" id="KW-0479">Metal-binding</keyword>
<dbReference type="GO" id="GO:0046872">
    <property type="term" value="F:metal ion binding"/>
    <property type="evidence" value="ECO:0007669"/>
    <property type="project" value="UniProtKB-KW"/>
</dbReference>
<dbReference type="RefSeq" id="XP_033386158.1">
    <property type="nucleotide sequence ID" value="XM_033529921.1"/>
</dbReference>
<dbReference type="PANTHER" id="PTHR33938:SF15">
    <property type="entry name" value="FERULOYL ESTERASE B-RELATED"/>
    <property type="match status" value="1"/>
</dbReference>
<reference evidence="11" key="1">
    <citation type="journal article" date="2020" name="Stud. Mycol.">
        <title>101 Dothideomycetes genomes: a test case for predicting lifestyles and emergence of pathogens.</title>
        <authorList>
            <person name="Haridas S."/>
            <person name="Albert R."/>
            <person name="Binder M."/>
            <person name="Bloem J."/>
            <person name="Labutti K."/>
            <person name="Salamov A."/>
            <person name="Andreopoulos B."/>
            <person name="Baker S."/>
            <person name="Barry K."/>
            <person name="Bills G."/>
            <person name="Bluhm B."/>
            <person name="Cannon C."/>
            <person name="Castanera R."/>
            <person name="Culley D."/>
            <person name="Daum C."/>
            <person name="Ezra D."/>
            <person name="Gonzalez J."/>
            <person name="Henrissat B."/>
            <person name="Kuo A."/>
            <person name="Liang C."/>
            <person name="Lipzen A."/>
            <person name="Lutzoni F."/>
            <person name="Magnuson J."/>
            <person name="Mondo S."/>
            <person name="Nolan M."/>
            <person name="Ohm R."/>
            <person name="Pangilinan J."/>
            <person name="Park H.-J."/>
            <person name="Ramirez L."/>
            <person name="Alfaro M."/>
            <person name="Sun H."/>
            <person name="Tritt A."/>
            <person name="Yoshinaga Y."/>
            <person name="Zwiers L.-H."/>
            <person name="Turgeon B."/>
            <person name="Goodwin S."/>
            <person name="Spatafora J."/>
            <person name="Crous P."/>
            <person name="Grigoriev I."/>
        </authorList>
    </citation>
    <scope>NUCLEOTIDE SEQUENCE</scope>
    <source>
        <strain evidence="11">CBS 175.79</strain>
    </source>
</reference>
<evidence type="ECO:0000256" key="9">
    <source>
        <dbReference type="ARBA" id="ARBA00034075"/>
    </source>
</evidence>
<dbReference type="AlphaFoldDB" id="A0A6A5XXZ2"/>
<keyword evidence="5 10" id="KW-0732">Signal</keyword>
<keyword evidence="12" id="KW-1185">Reference proteome</keyword>
<dbReference type="InterPro" id="IPR011118">
    <property type="entry name" value="Tannase/feruloyl_esterase"/>
</dbReference>
<keyword evidence="7" id="KW-0106">Calcium</keyword>
<dbReference type="EC" id="3.1.1.-" evidence="10"/>
<dbReference type="EMBL" id="ML978068">
    <property type="protein sequence ID" value="KAF2017819.1"/>
    <property type="molecule type" value="Genomic_DNA"/>
</dbReference>
<keyword evidence="3" id="KW-0858">Xylan degradation</keyword>
<dbReference type="SUPFAM" id="SSF53474">
    <property type="entry name" value="alpha/beta-Hydrolases"/>
    <property type="match status" value="1"/>
</dbReference>
<keyword evidence="3" id="KW-0119">Carbohydrate metabolism</keyword>
<keyword evidence="3" id="KW-0624">Polysaccharide degradation</keyword>
<proteinExistence type="inferred from homology"/>
<dbReference type="Proteomes" id="UP000799778">
    <property type="component" value="Unassembled WGS sequence"/>
</dbReference>
<keyword evidence="2" id="KW-0719">Serine esterase</keyword>
<evidence type="ECO:0000256" key="3">
    <source>
        <dbReference type="ARBA" id="ARBA00022651"/>
    </source>
</evidence>
<keyword evidence="8" id="KW-1015">Disulfide bond</keyword>
<accession>A0A6A5XXZ2</accession>
<dbReference type="PANTHER" id="PTHR33938">
    <property type="entry name" value="FERULOYL ESTERASE B-RELATED"/>
    <property type="match status" value="1"/>
</dbReference>
<organism evidence="11 12">
    <name type="scientific">Aaosphaeria arxii CBS 175.79</name>
    <dbReference type="NCBI Taxonomy" id="1450172"/>
    <lineage>
        <taxon>Eukaryota</taxon>
        <taxon>Fungi</taxon>
        <taxon>Dikarya</taxon>
        <taxon>Ascomycota</taxon>
        <taxon>Pezizomycotina</taxon>
        <taxon>Dothideomycetes</taxon>
        <taxon>Pleosporomycetidae</taxon>
        <taxon>Pleosporales</taxon>
        <taxon>Pleosporales incertae sedis</taxon>
        <taxon>Aaosphaeria</taxon>
    </lineage>
</organism>
<comment type="similarity">
    <text evidence="1 10">Belongs to the tannase family.</text>
</comment>
<feature type="signal peptide" evidence="10">
    <location>
        <begin position="1"/>
        <end position="17"/>
    </location>
</feature>
<dbReference type="Pfam" id="PF07519">
    <property type="entry name" value="Tannase"/>
    <property type="match status" value="2"/>
</dbReference>
<protein>
    <recommendedName>
        <fullName evidence="10">Carboxylic ester hydrolase</fullName>
        <ecNumber evidence="10">3.1.1.-</ecNumber>
    </recommendedName>
</protein>
<evidence type="ECO:0000256" key="10">
    <source>
        <dbReference type="RuleBase" id="RU361238"/>
    </source>
</evidence>
<evidence type="ECO:0000313" key="12">
    <source>
        <dbReference type="Proteomes" id="UP000799778"/>
    </source>
</evidence>
<dbReference type="InterPro" id="IPR029058">
    <property type="entry name" value="AB_hydrolase_fold"/>
</dbReference>
<comment type="catalytic activity">
    <reaction evidence="9">
        <text>feruloyl-polysaccharide + H2O = ferulate + polysaccharide.</text>
        <dbReference type="EC" id="3.1.1.73"/>
    </reaction>
</comment>
<dbReference type="PROSITE" id="PS51257">
    <property type="entry name" value="PROKAR_LIPOPROTEIN"/>
    <property type="match status" value="1"/>
</dbReference>
<dbReference type="GO" id="GO:0045493">
    <property type="term" value="P:xylan catabolic process"/>
    <property type="evidence" value="ECO:0007669"/>
    <property type="project" value="UniProtKB-KW"/>
</dbReference>
<keyword evidence="6 10" id="KW-0378">Hydrolase</keyword>
<evidence type="ECO:0000256" key="4">
    <source>
        <dbReference type="ARBA" id="ARBA00022723"/>
    </source>
</evidence>